<organism evidence="1 2">
    <name type="scientific">Pelagicoccus mobilis</name>
    <dbReference type="NCBI Taxonomy" id="415221"/>
    <lineage>
        <taxon>Bacteria</taxon>
        <taxon>Pseudomonadati</taxon>
        <taxon>Verrucomicrobiota</taxon>
        <taxon>Opitutia</taxon>
        <taxon>Puniceicoccales</taxon>
        <taxon>Pelagicoccaceae</taxon>
        <taxon>Pelagicoccus</taxon>
    </lineage>
</organism>
<evidence type="ECO:0000313" key="1">
    <source>
        <dbReference type="EMBL" id="MBK1876217.1"/>
    </source>
</evidence>
<dbReference type="AlphaFoldDB" id="A0A934VNH3"/>
<comment type="caution">
    <text evidence="1">The sequence shown here is derived from an EMBL/GenBank/DDBJ whole genome shotgun (WGS) entry which is preliminary data.</text>
</comment>
<sequence length="384" mass="42933">MRSFEDVFSEEVSGLQTAIASIPTEQAHIERCMELARAVVWSGSNEGNEIGRLLGGKGVAIFDRVTQRIDASLSLENGEELRDASRFLLWLMRVHDIGKCDRETLRYVGSGHEERSGDYVSNKAAVLVNELRWSEENATLLVGLSRYHSHLGIARLGEVSNVFLEPVLLELLKMNTRRRRLFLDLLVVMTCCDAGASGDFGSRTFYLDESRIVFYAEVAEELFGIAERFSDGDSTVAPQAILEDAASLERTIVRIRRMVTADNRLETQSSEVSLALEAVMDRSLFDLKAFALTQFDHGAYVFAPLLARLLEEEGSVDRAVMERFLIFLGQLCTRDGSRKTIQFRGSFSMKADLQAANGERFRRLCTAVKSGDPVKIQVVLEQAD</sequence>
<name>A0A934VNH3_9BACT</name>
<evidence type="ECO:0000313" key="2">
    <source>
        <dbReference type="Proteomes" id="UP000617628"/>
    </source>
</evidence>
<dbReference type="EMBL" id="JAENIL010000007">
    <property type="protein sequence ID" value="MBK1876217.1"/>
    <property type="molecule type" value="Genomic_DNA"/>
</dbReference>
<accession>A0A934VNH3</accession>
<protein>
    <submittedName>
        <fullName evidence="1">Uncharacterized protein</fullName>
    </submittedName>
</protein>
<dbReference type="RefSeq" id="WP_200354433.1">
    <property type="nucleotide sequence ID" value="NZ_JAENIL010000007.1"/>
</dbReference>
<reference evidence="1" key="1">
    <citation type="submission" date="2021-01" db="EMBL/GenBank/DDBJ databases">
        <title>Modified the classification status of verrucomicrobia.</title>
        <authorList>
            <person name="Feng X."/>
        </authorList>
    </citation>
    <scope>NUCLEOTIDE SEQUENCE</scope>
    <source>
        <strain evidence="1">KCTC 13126</strain>
    </source>
</reference>
<proteinExistence type="predicted"/>
<keyword evidence="2" id="KW-1185">Reference proteome</keyword>
<dbReference type="Proteomes" id="UP000617628">
    <property type="component" value="Unassembled WGS sequence"/>
</dbReference>
<gene>
    <name evidence="1" type="ORF">JIN87_05015</name>
</gene>